<dbReference type="AlphaFoldDB" id="A0A183UN70"/>
<dbReference type="EMBL" id="UYWY01020334">
    <property type="protein sequence ID" value="VDM41261.1"/>
    <property type="molecule type" value="Genomic_DNA"/>
</dbReference>
<keyword evidence="3" id="KW-1185">Reference proteome</keyword>
<evidence type="ECO:0000313" key="4">
    <source>
        <dbReference type="WBParaSite" id="TCNE_0000994001-mRNA-1"/>
    </source>
</evidence>
<organism evidence="3 4">
    <name type="scientific">Toxocara canis</name>
    <name type="common">Canine roundworm</name>
    <dbReference type="NCBI Taxonomy" id="6265"/>
    <lineage>
        <taxon>Eukaryota</taxon>
        <taxon>Metazoa</taxon>
        <taxon>Ecdysozoa</taxon>
        <taxon>Nematoda</taxon>
        <taxon>Chromadorea</taxon>
        <taxon>Rhabditida</taxon>
        <taxon>Spirurina</taxon>
        <taxon>Ascaridomorpha</taxon>
        <taxon>Ascaridoidea</taxon>
        <taxon>Toxocaridae</taxon>
        <taxon>Toxocara</taxon>
    </lineage>
</organism>
<evidence type="ECO:0000313" key="3">
    <source>
        <dbReference type="Proteomes" id="UP000050794"/>
    </source>
</evidence>
<reference evidence="2 3" key="2">
    <citation type="submission" date="2018-11" db="EMBL/GenBank/DDBJ databases">
        <authorList>
            <consortium name="Pathogen Informatics"/>
        </authorList>
    </citation>
    <scope>NUCLEOTIDE SEQUENCE [LARGE SCALE GENOMIC DNA]</scope>
</reference>
<protein>
    <submittedName>
        <fullName evidence="2 4">Uncharacterized protein</fullName>
    </submittedName>
</protein>
<feature type="region of interest" description="Disordered" evidence="1">
    <location>
        <begin position="39"/>
        <end position="60"/>
    </location>
</feature>
<reference evidence="4" key="1">
    <citation type="submission" date="2016-06" db="UniProtKB">
        <authorList>
            <consortium name="WormBaseParasite"/>
        </authorList>
    </citation>
    <scope>IDENTIFICATION</scope>
</reference>
<dbReference type="WBParaSite" id="TCNE_0000994001-mRNA-1">
    <property type="protein sequence ID" value="TCNE_0000994001-mRNA-1"/>
    <property type="gene ID" value="TCNE_0000994001"/>
</dbReference>
<proteinExistence type="predicted"/>
<dbReference type="Proteomes" id="UP000050794">
    <property type="component" value="Unassembled WGS sequence"/>
</dbReference>
<name>A0A183UN70_TOXCA</name>
<sequence length="93" mass="10406">MKRVCSCSAANKNARYCGRVRKRIGVELAADDSSLAAVSVDENQKHSEQNGNSPSKDSRSHIFVELASAGGATVLRRLRRHRHHRHSTLWLQK</sequence>
<gene>
    <name evidence="2" type="ORF">TCNE_LOCUS9940</name>
</gene>
<evidence type="ECO:0000313" key="2">
    <source>
        <dbReference type="EMBL" id="VDM41261.1"/>
    </source>
</evidence>
<evidence type="ECO:0000256" key="1">
    <source>
        <dbReference type="SAM" id="MobiDB-lite"/>
    </source>
</evidence>
<accession>A0A183UN70</accession>